<dbReference type="PANTHER" id="PTHR30536:SF5">
    <property type="entry name" value="ALTRONATE DEHYDRATASE"/>
    <property type="match status" value="1"/>
</dbReference>
<dbReference type="Gene3D" id="2.30.130.110">
    <property type="match status" value="1"/>
</dbReference>
<name>A0ABS2QEW9_9BACI</name>
<accession>A0ABS2QEW9</accession>
<reference evidence="3 4" key="1">
    <citation type="submission" date="2021-01" db="EMBL/GenBank/DDBJ databases">
        <title>Genomic Encyclopedia of Type Strains, Phase IV (KMG-IV): sequencing the most valuable type-strain genomes for metagenomic binning, comparative biology and taxonomic classification.</title>
        <authorList>
            <person name="Goeker M."/>
        </authorList>
    </citation>
    <scope>NUCLEOTIDE SEQUENCE [LARGE SCALE GENOMIC DNA]</scope>
    <source>
        <strain evidence="3 4">DSM 105482</strain>
    </source>
</reference>
<dbReference type="RefSeq" id="WP_204539712.1">
    <property type="nucleotide sequence ID" value="NZ_JAFBFI010000003.1"/>
</dbReference>
<dbReference type="InterPro" id="IPR013974">
    <property type="entry name" value="SAF"/>
</dbReference>
<sequence>MVDVAAYTQKSALIIDPADNVAVALQDLKKGEQCHVSSNGREEWILLLEDIPFGHKLAIEPIGQNESVLKYGEEIGKTNTPVKKGEWIHVHNMFCERGGGK</sequence>
<keyword evidence="4" id="KW-1185">Reference proteome</keyword>
<gene>
    <name evidence="3" type="ORF">JOC77_001105</name>
</gene>
<dbReference type="InterPro" id="IPR052172">
    <property type="entry name" value="UxaA_altronate/galactarate_dh"/>
</dbReference>
<dbReference type="EMBL" id="JAFBFI010000003">
    <property type="protein sequence ID" value="MBM7691698.1"/>
    <property type="molecule type" value="Genomic_DNA"/>
</dbReference>
<keyword evidence="1" id="KW-0456">Lyase</keyword>
<evidence type="ECO:0000259" key="2">
    <source>
        <dbReference type="SMART" id="SM00858"/>
    </source>
</evidence>
<evidence type="ECO:0000313" key="4">
    <source>
        <dbReference type="Proteomes" id="UP000823486"/>
    </source>
</evidence>
<feature type="domain" description="SAF" evidence="2">
    <location>
        <begin position="19"/>
        <end position="94"/>
    </location>
</feature>
<dbReference type="InterPro" id="IPR044144">
    <property type="entry name" value="SAF_UxaA/GarD"/>
</dbReference>
<evidence type="ECO:0000256" key="1">
    <source>
        <dbReference type="ARBA" id="ARBA00023239"/>
    </source>
</evidence>
<dbReference type="CDD" id="cd11613">
    <property type="entry name" value="SAF_AH_GD"/>
    <property type="match status" value="1"/>
</dbReference>
<proteinExistence type="predicted"/>
<organism evidence="3 4">
    <name type="scientific">Peribacillus deserti</name>
    <dbReference type="NCBI Taxonomy" id="673318"/>
    <lineage>
        <taxon>Bacteria</taxon>
        <taxon>Bacillati</taxon>
        <taxon>Bacillota</taxon>
        <taxon>Bacilli</taxon>
        <taxon>Bacillales</taxon>
        <taxon>Bacillaceae</taxon>
        <taxon>Peribacillus</taxon>
    </lineage>
</organism>
<dbReference type="Proteomes" id="UP000823486">
    <property type="component" value="Unassembled WGS sequence"/>
</dbReference>
<evidence type="ECO:0000313" key="3">
    <source>
        <dbReference type="EMBL" id="MBM7691698.1"/>
    </source>
</evidence>
<comment type="caution">
    <text evidence="3">The sequence shown here is derived from an EMBL/GenBank/DDBJ whole genome shotgun (WGS) entry which is preliminary data.</text>
</comment>
<protein>
    <submittedName>
        <fullName evidence="3">Altronate dehydratase</fullName>
    </submittedName>
</protein>
<dbReference type="SMART" id="SM00858">
    <property type="entry name" value="SAF"/>
    <property type="match status" value="1"/>
</dbReference>
<dbReference type="Pfam" id="PF08666">
    <property type="entry name" value="SAF"/>
    <property type="match status" value="1"/>
</dbReference>
<dbReference type="PANTHER" id="PTHR30536">
    <property type="entry name" value="ALTRONATE/GALACTARATE DEHYDRATASE"/>
    <property type="match status" value="1"/>
</dbReference>